<comment type="caution">
    <text evidence="16">The sequence shown here is derived from an EMBL/GenBank/DDBJ whole genome shotgun (WGS) entry which is preliminary data.</text>
</comment>
<dbReference type="InterPro" id="IPR005482">
    <property type="entry name" value="Biotin_COase_C"/>
</dbReference>
<evidence type="ECO:0000256" key="9">
    <source>
        <dbReference type="ARBA" id="ARBA00022842"/>
    </source>
</evidence>
<sequence>MFNKILIANRGEIAVRIARACRNMGIRSVAVYSKEDEKSLHLQIADQRVCIGEGPSRESYLNMDRIIMAAKNVGADAVHPGFGFLSENSEFVRRCQENGLTFIGPSPEVIDKMGNKSQARITMMEAGVPVVPGTKEPVYQAERGKELAEEIGYPVMIKASSGGGGKGMRVAESEDEFEFQFNMAQRESANAFGDDTMYIERFIQNPRHVEIQIMADTHGTVAALGERDCSVQRNHQKLIEESPSPAVSLETRKEMERYAVMAAKAVGYTNAGTIEYIVDRQGRFYFMEMNTRIQVEHGVTEMVTGVDLIMEQIRVAMGEPLSFSPEEVQIRGHAIECRINAEIPEKNFMPSPGLVEKIHLPAGCGVRVDTALYGGYRIPSEYDSMIAKVMVHAPSRQEALMKMRAALDEMVILGVETNLDFQYQLIKHPTFAEGEADTGFIEALMGGKSQAGRMEDPGVDRR</sequence>
<dbReference type="Pfam" id="PF02785">
    <property type="entry name" value="Biotin_carb_C"/>
    <property type="match status" value="1"/>
</dbReference>
<dbReference type="InterPro" id="IPR005479">
    <property type="entry name" value="CPAse_ATP-bd"/>
</dbReference>
<feature type="domain" description="ATP-grasp" evidence="14">
    <location>
        <begin position="120"/>
        <end position="317"/>
    </location>
</feature>
<dbReference type="GO" id="GO:0004075">
    <property type="term" value="F:biotin carboxylase activity"/>
    <property type="evidence" value="ECO:0007669"/>
    <property type="project" value="UniProtKB-EC"/>
</dbReference>
<gene>
    <name evidence="16" type="primary">accC</name>
    <name evidence="16" type="ORF">FYJ34_07295</name>
</gene>
<evidence type="ECO:0000256" key="2">
    <source>
        <dbReference type="ARBA" id="ARBA00004956"/>
    </source>
</evidence>
<evidence type="ECO:0000259" key="15">
    <source>
        <dbReference type="PROSITE" id="PS50979"/>
    </source>
</evidence>
<name>A0A6N7V2F9_9FIRM</name>
<feature type="domain" description="Biotin carboxylation" evidence="15">
    <location>
        <begin position="1"/>
        <end position="446"/>
    </location>
</feature>
<dbReference type="PROSITE" id="PS50975">
    <property type="entry name" value="ATP_GRASP"/>
    <property type="match status" value="1"/>
</dbReference>
<dbReference type="GO" id="GO:0046872">
    <property type="term" value="F:metal ion binding"/>
    <property type="evidence" value="ECO:0007669"/>
    <property type="project" value="UniProtKB-KW"/>
</dbReference>
<dbReference type="Gene3D" id="3.30.470.20">
    <property type="entry name" value="ATP-grasp fold, B domain"/>
    <property type="match status" value="1"/>
</dbReference>
<keyword evidence="13" id="KW-0444">Lipid biosynthesis</keyword>
<keyword evidence="9" id="KW-0460">Magnesium</keyword>
<dbReference type="GO" id="GO:2001295">
    <property type="term" value="P:malonyl-CoA biosynthetic process"/>
    <property type="evidence" value="ECO:0007669"/>
    <property type="project" value="UniProtKB-UniPathway"/>
</dbReference>
<keyword evidence="13" id="KW-0276">Fatty acid metabolism</keyword>
<evidence type="ECO:0000313" key="16">
    <source>
        <dbReference type="EMBL" id="MSR94066.1"/>
    </source>
</evidence>
<keyword evidence="13" id="KW-0443">Lipid metabolism</keyword>
<evidence type="ECO:0000259" key="14">
    <source>
        <dbReference type="PROSITE" id="PS50975"/>
    </source>
</evidence>
<evidence type="ECO:0000256" key="3">
    <source>
        <dbReference type="ARBA" id="ARBA00011750"/>
    </source>
</evidence>
<dbReference type="SUPFAM" id="SSF51246">
    <property type="entry name" value="Rudiment single hybrid motif"/>
    <property type="match status" value="1"/>
</dbReference>
<dbReference type="InterPro" id="IPR011761">
    <property type="entry name" value="ATP-grasp"/>
</dbReference>
<evidence type="ECO:0000256" key="13">
    <source>
        <dbReference type="RuleBase" id="RU365063"/>
    </source>
</evidence>
<dbReference type="SUPFAM" id="SSF56059">
    <property type="entry name" value="Glutathione synthetase ATP-binding domain-like"/>
    <property type="match status" value="1"/>
</dbReference>
<dbReference type="Pfam" id="PF00289">
    <property type="entry name" value="Biotin_carb_N"/>
    <property type="match status" value="1"/>
</dbReference>
<accession>A0A6N7V2F9</accession>
<evidence type="ECO:0000256" key="7">
    <source>
        <dbReference type="ARBA" id="ARBA00022741"/>
    </source>
</evidence>
<dbReference type="FunFam" id="3.40.50.20:FF:000010">
    <property type="entry name" value="Propionyl-CoA carboxylase subunit alpha"/>
    <property type="match status" value="1"/>
</dbReference>
<proteinExistence type="predicted"/>
<dbReference type="GO" id="GO:0006633">
    <property type="term" value="P:fatty acid biosynthetic process"/>
    <property type="evidence" value="ECO:0007669"/>
    <property type="project" value="UniProtKB-KW"/>
</dbReference>
<evidence type="ECO:0000256" key="11">
    <source>
        <dbReference type="ARBA" id="ARBA00048600"/>
    </source>
</evidence>
<dbReference type="InterPro" id="IPR004549">
    <property type="entry name" value="Acetyl_CoA_COase_biotin_COase"/>
</dbReference>
<evidence type="ECO:0000256" key="12">
    <source>
        <dbReference type="PROSITE-ProRule" id="PRU00409"/>
    </source>
</evidence>
<dbReference type="SUPFAM" id="SSF52440">
    <property type="entry name" value="PreATP-grasp domain"/>
    <property type="match status" value="1"/>
</dbReference>
<dbReference type="NCBIfam" id="TIGR00514">
    <property type="entry name" value="accC"/>
    <property type="match status" value="1"/>
</dbReference>
<evidence type="ECO:0000256" key="5">
    <source>
        <dbReference type="ARBA" id="ARBA00022598"/>
    </source>
</evidence>
<dbReference type="InterPro" id="IPR005481">
    <property type="entry name" value="BC-like_N"/>
</dbReference>
<dbReference type="PANTHER" id="PTHR48095">
    <property type="entry name" value="PYRUVATE CARBOXYLASE SUBUNIT A"/>
    <property type="match status" value="1"/>
</dbReference>
<dbReference type="SMART" id="SM00878">
    <property type="entry name" value="Biotin_carb_C"/>
    <property type="match status" value="1"/>
</dbReference>
<comment type="function">
    <text evidence="1 13">This protein is a component of the acetyl coenzyme A carboxylase complex; first, biotin carboxylase catalyzes the carboxylation of the carrier protein and then the transcarboxylase transfers the carboxyl group to form malonyl-CoA.</text>
</comment>
<dbReference type="EMBL" id="VULY01000018">
    <property type="protein sequence ID" value="MSR94066.1"/>
    <property type="molecule type" value="Genomic_DNA"/>
</dbReference>
<dbReference type="RefSeq" id="WP_330582550.1">
    <property type="nucleotide sequence ID" value="NZ_VULY01000018.1"/>
</dbReference>
<dbReference type="InterPro" id="IPR011764">
    <property type="entry name" value="Biotin_carboxylation_dom"/>
</dbReference>
<dbReference type="PANTHER" id="PTHR48095:SF2">
    <property type="entry name" value="BIOTIN CARBOXYLASE, CHLOROPLASTIC"/>
    <property type="match status" value="1"/>
</dbReference>
<keyword evidence="7 12" id="KW-0547">Nucleotide-binding</keyword>
<comment type="subunit">
    <text evidence="3 13">Acetyl-CoA carboxylase is a heterohexamer of biotin carboxyl carrier protein, biotin carboxylase and the two subunits of carboxyl transferase in a 2:2 complex.</text>
</comment>
<keyword evidence="17" id="KW-1185">Reference proteome</keyword>
<dbReference type="PROSITE" id="PS00866">
    <property type="entry name" value="CPSASE_1"/>
    <property type="match status" value="1"/>
</dbReference>
<comment type="pathway">
    <text evidence="2 13">Lipid metabolism; malonyl-CoA biosynthesis; malonyl-CoA from acetyl-CoA: step 1/1.</text>
</comment>
<keyword evidence="10 13" id="KW-0092">Biotin</keyword>
<organism evidence="16 17">
    <name type="scientific">Suipraeoptans intestinalis</name>
    <dbReference type="NCBI Taxonomy" id="2606628"/>
    <lineage>
        <taxon>Bacteria</taxon>
        <taxon>Bacillati</taxon>
        <taxon>Bacillota</taxon>
        <taxon>Clostridia</taxon>
        <taxon>Lachnospirales</taxon>
        <taxon>Lachnospiraceae</taxon>
        <taxon>Suipraeoptans</taxon>
    </lineage>
</organism>
<dbReference type="PROSITE" id="PS00867">
    <property type="entry name" value="CPSASE_2"/>
    <property type="match status" value="1"/>
</dbReference>
<dbReference type="FunFam" id="3.30.1490.20:FF:000018">
    <property type="entry name" value="Biotin carboxylase"/>
    <property type="match status" value="1"/>
</dbReference>
<evidence type="ECO:0000256" key="4">
    <source>
        <dbReference type="ARBA" id="ARBA00013263"/>
    </source>
</evidence>
<reference evidence="16 17" key="1">
    <citation type="submission" date="2019-08" db="EMBL/GenBank/DDBJ databases">
        <title>In-depth cultivation of the pig gut microbiome towards novel bacterial diversity and tailored functional studies.</title>
        <authorList>
            <person name="Wylensek D."/>
            <person name="Hitch T.C.A."/>
            <person name="Clavel T."/>
        </authorList>
    </citation>
    <scope>NUCLEOTIDE SEQUENCE [LARGE SCALE GENOMIC DNA]</scope>
    <source>
        <strain evidence="16 17">68-1-5</strain>
    </source>
</reference>
<dbReference type="UniPathway" id="UPA00655">
    <property type="reaction ID" value="UER00711"/>
</dbReference>
<dbReference type="InterPro" id="IPR051602">
    <property type="entry name" value="ACC_Biotin_Carboxylase"/>
</dbReference>
<dbReference type="EC" id="6.3.4.14" evidence="4 13"/>
<dbReference type="InterPro" id="IPR011054">
    <property type="entry name" value="Rudment_hybrid_motif"/>
</dbReference>
<dbReference type="NCBIfam" id="NF006367">
    <property type="entry name" value="PRK08591.1"/>
    <property type="match status" value="1"/>
</dbReference>
<dbReference type="Pfam" id="PF02786">
    <property type="entry name" value="CPSase_L_D2"/>
    <property type="match status" value="1"/>
</dbReference>
<protein>
    <recommendedName>
        <fullName evidence="4 13">Biotin carboxylase</fullName>
        <ecNumber evidence="4 13">6.3.4.14</ecNumber>
    </recommendedName>
    <alternativeName>
        <fullName evidence="13">Acetyl-coenzyme A carboxylase biotin carboxylase subunit A</fullName>
    </alternativeName>
</protein>
<evidence type="ECO:0000256" key="8">
    <source>
        <dbReference type="ARBA" id="ARBA00022840"/>
    </source>
</evidence>
<dbReference type="AlphaFoldDB" id="A0A6N7V2F9"/>
<dbReference type="GO" id="GO:0005524">
    <property type="term" value="F:ATP binding"/>
    <property type="evidence" value="ECO:0007669"/>
    <property type="project" value="UniProtKB-UniRule"/>
</dbReference>
<dbReference type="FunFam" id="3.30.470.20:FF:000028">
    <property type="entry name" value="Methylcrotonoyl-CoA carboxylase subunit alpha, mitochondrial"/>
    <property type="match status" value="1"/>
</dbReference>
<evidence type="ECO:0000313" key="17">
    <source>
        <dbReference type="Proteomes" id="UP000434409"/>
    </source>
</evidence>
<keyword evidence="6" id="KW-0479">Metal-binding</keyword>
<dbReference type="Proteomes" id="UP000434409">
    <property type="component" value="Unassembled WGS sequence"/>
</dbReference>
<evidence type="ECO:0000256" key="10">
    <source>
        <dbReference type="ARBA" id="ARBA00023267"/>
    </source>
</evidence>
<keyword evidence="5 13" id="KW-0436">Ligase</keyword>
<comment type="catalytic activity">
    <reaction evidence="11 13">
        <text>N(6)-biotinyl-L-lysyl-[protein] + hydrogencarbonate + ATP = N(6)-carboxybiotinyl-L-lysyl-[protein] + ADP + phosphate + H(+)</text>
        <dbReference type="Rhea" id="RHEA:13501"/>
        <dbReference type="Rhea" id="RHEA-COMP:10505"/>
        <dbReference type="Rhea" id="RHEA-COMP:10506"/>
        <dbReference type="ChEBI" id="CHEBI:15378"/>
        <dbReference type="ChEBI" id="CHEBI:17544"/>
        <dbReference type="ChEBI" id="CHEBI:30616"/>
        <dbReference type="ChEBI" id="CHEBI:43474"/>
        <dbReference type="ChEBI" id="CHEBI:83144"/>
        <dbReference type="ChEBI" id="CHEBI:83145"/>
        <dbReference type="ChEBI" id="CHEBI:456216"/>
        <dbReference type="EC" id="6.3.4.14"/>
    </reaction>
</comment>
<keyword evidence="13" id="KW-0275">Fatty acid biosynthesis</keyword>
<evidence type="ECO:0000256" key="6">
    <source>
        <dbReference type="ARBA" id="ARBA00022723"/>
    </source>
</evidence>
<dbReference type="InterPro" id="IPR016185">
    <property type="entry name" value="PreATP-grasp_dom_sf"/>
</dbReference>
<keyword evidence="8 12" id="KW-0067">ATP-binding</keyword>
<evidence type="ECO:0000256" key="1">
    <source>
        <dbReference type="ARBA" id="ARBA00003761"/>
    </source>
</evidence>
<dbReference type="PROSITE" id="PS50979">
    <property type="entry name" value="BC"/>
    <property type="match status" value="1"/>
</dbReference>